<dbReference type="EMBL" id="BAAAQN010000006">
    <property type="protein sequence ID" value="GAA2019920.1"/>
    <property type="molecule type" value="Genomic_DNA"/>
</dbReference>
<dbReference type="RefSeq" id="WP_344664828.1">
    <property type="nucleotide sequence ID" value="NZ_BAAAQN010000006.1"/>
</dbReference>
<name>A0ABP5FBE9_9ACTN</name>
<proteinExistence type="predicted"/>
<reference evidence="2" key="1">
    <citation type="journal article" date="2019" name="Int. J. Syst. Evol. Microbiol.">
        <title>The Global Catalogue of Microorganisms (GCM) 10K type strain sequencing project: providing services to taxonomists for standard genome sequencing and annotation.</title>
        <authorList>
            <consortium name="The Broad Institute Genomics Platform"/>
            <consortium name="The Broad Institute Genome Sequencing Center for Infectious Disease"/>
            <person name="Wu L."/>
            <person name="Ma J."/>
        </authorList>
    </citation>
    <scope>NUCLEOTIDE SEQUENCE [LARGE SCALE GENOMIC DNA]</scope>
    <source>
        <strain evidence="2">JCM 16014</strain>
    </source>
</reference>
<evidence type="ECO:0000313" key="1">
    <source>
        <dbReference type="EMBL" id="GAA2019920.1"/>
    </source>
</evidence>
<evidence type="ECO:0000313" key="2">
    <source>
        <dbReference type="Proteomes" id="UP001500751"/>
    </source>
</evidence>
<accession>A0ABP5FBE9</accession>
<gene>
    <name evidence="1" type="ORF">GCM10009839_15580</name>
</gene>
<protein>
    <submittedName>
        <fullName evidence="1">Uncharacterized protein</fullName>
    </submittedName>
</protein>
<organism evidence="1 2">
    <name type="scientific">Catenulispora yoronensis</name>
    <dbReference type="NCBI Taxonomy" id="450799"/>
    <lineage>
        <taxon>Bacteria</taxon>
        <taxon>Bacillati</taxon>
        <taxon>Actinomycetota</taxon>
        <taxon>Actinomycetes</taxon>
        <taxon>Catenulisporales</taxon>
        <taxon>Catenulisporaceae</taxon>
        <taxon>Catenulispora</taxon>
    </lineage>
</organism>
<keyword evidence="2" id="KW-1185">Reference proteome</keyword>
<dbReference type="Proteomes" id="UP001500751">
    <property type="component" value="Unassembled WGS sequence"/>
</dbReference>
<sequence length="151" mass="16464">MTPQTTQYAAALEFEGDLLIGAELDAFLATQKDDKSLATPTAAVRDDPCLCHGWGTVVTNGKDHPCPKCKPDWYASWLRAALPGDAVVLEGDEATLWEVLSRKHPAAETAYMLPSGLCCEPVALIRPAIGRTAAWVARERLRVVEREGFEL</sequence>
<comment type="caution">
    <text evidence="1">The sequence shown here is derived from an EMBL/GenBank/DDBJ whole genome shotgun (WGS) entry which is preliminary data.</text>
</comment>